<comment type="caution">
    <text evidence="12">The sequence shown here is derived from an EMBL/GenBank/DDBJ whole genome shotgun (WGS) entry which is preliminary data.</text>
</comment>
<dbReference type="InterPro" id="IPR050123">
    <property type="entry name" value="Prok_molybdopt-oxidoreductase"/>
</dbReference>
<reference evidence="13" key="1">
    <citation type="journal article" date="2019" name="Int. J. Syst. Evol. Microbiol.">
        <title>The Global Catalogue of Microorganisms (GCM) 10K type strain sequencing project: providing services to taxonomists for standard genome sequencing and annotation.</title>
        <authorList>
            <consortium name="The Broad Institute Genomics Platform"/>
            <consortium name="The Broad Institute Genome Sequencing Center for Infectious Disease"/>
            <person name="Wu L."/>
            <person name="Ma J."/>
        </authorList>
    </citation>
    <scope>NUCLEOTIDE SEQUENCE [LARGE SCALE GENOMIC DNA]</scope>
    <source>
        <strain evidence="13">CECT 8288</strain>
    </source>
</reference>
<gene>
    <name evidence="12" type="ORF">ACFOND_13040</name>
</gene>
<evidence type="ECO:0000256" key="5">
    <source>
        <dbReference type="ARBA" id="ARBA00022505"/>
    </source>
</evidence>
<keyword evidence="6" id="KW-0479">Metal-binding</keyword>
<feature type="domain" description="4Fe-4S Mo/W bis-MGD-type" evidence="11">
    <location>
        <begin position="7"/>
        <end position="66"/>
    </location>
</feature>
<dbReference type="InterPro" id="IPR006656">
    <property type="entry name" value="Mopterin_OxRdtase"/>
</dbReference>
<accession>A0ABV7WTD0</accession>
<evidence type="ECO:0000256" key="4">
    <source>
        <dbReference type="ARBA" id="ARBA00022485"/>
    </source>
</evidence>
<dbReference type="InterPro" id="IPR007419">
    <property type="entry name" value="BFD-like_2Fe2S-bd_dom"/>
</dbReference>
<evidence type="ECO:0000256" key="8">
    <source>
        <dbReference type="ARBA" id="ARBA00023004"/>
    </source>
</evidence>
<dbReference type="RefSeq" id="WP_290281986.1">
    <property type="nucleotide sequence ID" value="NZ_JAUFQI010000001.1"/>
</dbReference>
<dbReference type="Gene3D" id="3.40.50.740">
    <property type="match status" value="1"/>
</dbReference>
<comment type="cofactor">
    <cofactor evidence="1">
        <name>Mo-bis(molybdopterin guanine dinucleotide)</name>
        <dbReference type="ChEBI" id="CHEBI:60539"/>
    </cofactor>
</comment>
<evidence type="ECO:0000313" key="12">
    <source>
        <dbReference type="EMBL" id="MFC3702566.1"/>
    </source>
</evidence>
<dbReference type="InterPro" id="IPR009010">
    <property type="entry name" value="Asp_de-COase-like_dom_sf"/>
</dbReference>
<keyword evidence="13" id="KW-1185">Reference proteome</keyword>
<dbReference type="Gene3D" id="2.40.40.20">
    <property type="match status" value="1"/>
</dbReference>
<dbReference type="Pfam" id="PF04324">
    <property type="entry name" value="Fer2_BFD"/>
    <property type="match status" value="1"/>
</dbReference>
<dbReference type="InterPro" id="IPR041957">
    <property type="entry name" value="CT_Nitrate-R-NapA-like"/>
</dbReference>
<evidence type="ECO:0000256" key="6">
    <source>
        <dbReference type="ARBA" id="ARBA00022723"/>
    </source>
</evidence>
<dbReference type="PROSITE" id="PS51669">
    <property type="entry name" value="4FE4S_MOW_BIS_MGD"/>
    <property type="match status" value="1"/>
</dbReference>
<dbReference type="SUPFAM" id="SSF53706">
    <property type="entry name" value="Formate dehydrogenase/DMSO reductase, domains 1-3"/>
    <property type="match status" value="1"/>
</dbReference>
<dbReference type="SMART" id="SM00926">
    <property type="entry name" value="Molybdop_Fe4S4"/>
    <property type="match status" value="1"/>
</dbReference>
<dbReference type="InterPro" id="IPR041854">
    <property type="entry name" value="BFD-like_2Fe2S-bd_dom_sf"/>
</dbReference>
<name>A0ABV7WTD0_9GAMM</name>
<dbReference type="Pfam" id="PF00384">
    <property type="entry name" value="Molybdopterin"/>
    <property type="match status" value="1"/>
</dbReference>
<evidence type="ECO:0000256" key="7">
    <source>
        <dbReference type="ARBA" id="ARBA00023002"/>
    </source>
</evidence>
<keyword evidence="8" id="KW-0408">Iron</keyword>
<dbReference type="Pfam" id="PF04879">
    <property type="entry name" value="Molybdop_Fe4S4"/>
    <property type="match status" value="1"/>
</dbReference>
<dbReference type="Gene3D" id="3.40.228.10">
    <property type="entry name" value="Dimethylsulfoxide Reductase, domain 2"/>
    <property type="match status" value="1"/>
</dbReference>
<evidence type="ECO:0000256" key="1">
    <source>
        <dbReference type="ARBA" id="ARBA00001942"/>
    </source>
</evidence>
<organism evidence="12 13">
    <name type="scientific">Reinekea marina</name>
    <dbReference type="NCBI Taxonomy" id="1310421"/>
    <lineage>
        <taxon>Bacteria</taxon>
        <taxon>Pseudomonadati</taxon>
        <taxon>Pseudomonadota</taxon>
        <taxon>Gammaproteobacteria</taxon>
        <taxon>Oceanospirillales</taxon>
        <taxon>Saccharospirillaceae</taxon>
        <taxon>Reinekea</taxon>
    </lineage>
</organism>
<proteinExistence type="inferred from homology"/>
<dbReference type="InterPro" id="IPR006963">
    <property type="entry name" value="Mopterin_OxRdtase_4Fe-4S_dom"/>
</dbReference>
<dbReference type="EMBL" id="JBHRYN010000013">
    <property type="protein sequence ID" value="MFC3702566.1"/>
    <property type="molecule type" value="Genomic_DNA"/>
</dbReference>
<dbReference type="PANTHER" id="PTHR43105">
    <property type="entry name" value="RESPIRATORY NITRATE REDUCTASE"/>
    <property type="match status" value="1"/>
</dbReference>
<keyword evidence="9" id="KW-0411">Iron-sulfur</keyword>
<evidence type="ECO:0000256" key="2">
    <source>
        <dbReference type="ARBA" id="ARBA00001966"/>
    </source>
</evidence>
<protein>
    <submittedName>
        <fullName evidence="12">Molybdopterin-dependent oxidoreductase</fullName>
    </submittedName>
</protein>
<dbReference type="Proteomes" id="UP001595710">
    <property type="component" value="Unassembled WGS sequence"/>
</dbReference>
<dbReference type="CDD" id="cd02791">
    <property type="entry name" value="MopB_CT_Nitrate-R-NapA-like"/>
    <property type="match status" value="1"/>
</dbReference>
<keyword evidence="10" id="KW-0534">Nitrate assimilation</keyword>
<comment type="similarity">
    <text evidence="3">Belongs to the prokaryotic molybdopterin-containing oxidoreductase family. NasA/NapA/NarB subfamily.</text>
</comment>
<dbReference type="CDD" id="cd02754">
    <property type="entry name" value="MopB_Nitrate-R-NapA-like"/>
    <property type="match status" value="1"/>
</dbReference>
<dbReference type="SUPFAM" id="SSF50692">
    <property type="entry name" value="ADC-like"/>
    <property type="match status" value="1"/>
</dbReference>
<keyword evidence="4" id="KW-0004">4Fe-4S</keyword>
<evidence type="ECO:0000256" key="9">
    <source>
        <dbReference type="ARBA" id="ARBA00023014"/>
    </source>
</evidence>
<evidence type="ECO:0000313" key="13">
    <source>
        <dbReference type="Proteomes" id="UP001595710"/>
    </source>
</evidence>
<evidence type="ECO:0000256" key="10">
    <source>
        <dbReference type="ARBA" id="ARBA00023063"/>
    </source>
</evidence>
<dbReference type="Gene3D" id="2.20.25.90">
    <property type="entry name" value="ADC-like domains"/>
    <property type="match status" value="1"/>
</dbReference>
<keyword evidence="7" id="KW-0560">Oxidoreductase</keyword>
<dbReference type="InterPro" id="IPR006657">
    <property type="entry name" value="MoPterin_dinucl-bd_dom"/>
</dbReference>
<evidence type="ECO:0000259" key="11">
    <source>
        <dbReference type="PROSITE" id="PS51669"/>
    </source>
</evidence>
<evidence type="ECO:0000256" key="3">
    <source>
        <dbReference type="ARBA" id="ARBA00008747"/>
    </source>
</evidence>
<dbReference type="PANTHER" id="PTHR43105:SF9">
    <property type="entry name" value="NADPH-FE(3+) OXIDOREDUCTASE SUBUNIT ALPHA"/>
    <property type="match status" value="1"/>
</dbReference>
<dbReference type="Pfam" id="PF01568">
    <property type="entry name" value="Molydop_binding"/>
    <property type="match status" value="1"/>
</dbReference>
<comment type="cofactor">
    <cofactor evidence="2">
        <name>[4Fe-4S] cluster</name>
        <dbReference type="ChEBI" id="CHEBI:49883"/>
    </cofactor>
</comment>
<sequence length="900" mass="98573">MNKPLNNCSTKTTCPYCGVGCGVEVSAKAVLSEVQVTAKGDASHPANFGKLCVKGSNLLQTLTPQGRLTQPFIQGKPVEWNEAIHTIAGKIKDVIAKHGPDAFAFYLSGQLLTEDYYVANKLAKGFIGTANVDTNSRLCMASAVVGYKRAFGSDTVPCNYEDLEQCDLLIMVGSNAAWTHPVLYQRIVAAKKNNPAMKVVVIDPRKTASCDVADLHLAISPGSDAALFNYLLNETDQNNALNIGYVKSNTEGFDQALEQAKPWTEQATASFCGVSEQELQCLSQWWCSTPKTVTLFSQGINQSATGVDKSNAIINCHLATGRIGQVGMGPFSITGQPNAMGGREVGGLANQLAAHMDFTTLGAIDRVKRYWQAPKMATQNGLKAVDLFKAIEAGDVKIVWIMATNPVVSLPDSAQVRRALKKCDLVIVSECYDKTDTTELADVLLPATGWSEKNGTVTNSERRISRQHSFEAPKGEAKHDWQAICDVAIAMGYSSEFSYQGVHEIFAEHAGLSAFENNGTRDFDIGHFSQISEKTYNEMKPVQWPVPIGKPEGTERMFENGQFFTHSGRANFVPINPQKPAEKLSNEFPLTLNTGRIRDQWHTMTRTGRTSKLMGHIEQPFIDISPQDAAHLSIVQLQIVEVVSQLGSVKLRANIRSTQKKGQVFAPIHWTDQFANNAVISNLINATVDPLSGQPESKFAQVVIRPVEKLLYGYCISQKKLNFDDAAYWCHVTLEQGAHTEFALQEASATSTELFEKAKSLLSAKNVDIEAGEWLVYSNPIENVARFSFVKDDVLIAAFYFAQHPMLPSTHWLREMVTSQSKIEQHQRLGLLAGKPSNGVDHGRIVCSCFNVGENQINDALEQGVKNLADLTRSLKCGSNCGSCLPELSDIIDSKTIEHA</sequence>
<keyword evidence="5" id="KW-0500">Molybdenum</keyword>
<dbReference type="Gene3D" id="1.10.10.1100">
    <property type="entry name" value="BFD-like [2Fe-2S]-binding domain"/>
    <property type="match status" value="1"/>
</dbReference>